<protein>
    <submittedName>
        <fullName evidence="5">Outer membrane protein assembly factor BamD</fullName>
    </submittedName>
</protein>
<dbReference type="InterPro" id="IPR017689">
    <property type="entry name" value="BamD"/>
</dbReference>
<keyword evidence="1" id="KW-0732">Signal</keyword>
<dbReference type="SUPFAM" id="SSF48452">
    <property type="entry name" value="TPR-like"/>
    <property type="match status" value="1"/>
</dbReference>
<keyword evidence="6" id="KW-1185">Reference proteome</keyword>
<sequence length="264" mass="30650">MNKILIVLLALTTLTSCSEYQKALKSEDPAVKAEVAKKLYDDGKYTKAIRLYEQVAPSYKGKPQGEQVFYYFSKSYYATKQYYLAGYQLENYAATYPKSEKREEAAFLGAECYYRLSPIYSLDQIDTQKALSKLQKFIDTYPNSEYLPKANEYVKELREKEEKKVFEVAKQYNLISDYKAAIKAFDNFIADYPGTPFKEQALFYRFDAAYKLAINSVPNKKQERLNFALNAYSSLLKFKSDTEFKEKADKMFAAIETELQQFSK</sequence>
<evidence type="ECO:0000256" key="1">
    <source>
        <dbReference type="ARBA" id="ARBA00022729"/>
    </source>
</evidence>
<keyword evidence="2" id="KW-0472">Membrane</keyword>
<dbReference type="Proteomes" id="UP000253319">
    <property type="component" value="Unassembled WGS sequence"/>
</dbReference>
<evidence type="ECO:0000256" key="2">
    <source>
        <dbReference type="ARBA" id="ARBA00023136"/>
    </source>
</evidence>
<dbReference type="EMBL" id="QLST01000009">
    <property type="protein sequence ID" value="RBA28134.1"/>
    <property type="molecule type" value="Genomic_DNA"/>
</dbReference>
<dbReference type="InterPro" id="IPR039565">
    <property type="entry name" value="BamD-like"/>
</dbReference>
<dbReference type="RefSeq" id="WP_113989178.1">
    <property type="nucleotide sequence ID" value="NZ_QLST01000009.1"/>
</dbReference>
<dbReference type="Gene3D" id="1.25.40.10">
    <property type="entry name" value="Tetratricopeptide repeat domain"/>
    <property type="match status" value="1"/>
</dbReference>
<gene>
    <name evidence="5" type="ORF">DPN68_08240</name>
</gene>
<evidence type="ECO:0000259" key="4">
    <source>
        <dbReference type="Pfam" id="PF13525"/>
    </source>
</evidence>
<dbReference type="OrthoDB" id="9770761at2"/>
<evidence type="ECO:0000313" key="5">
    <source>
        <dbReference type="EMBL" id="RBA28134.1"/>
    </source>
</evidence>
<organism evidence="5 6">
    <name type="scientific">Flavobacterium tibetense</name>
    <dbReference type="NCBI Taxonomy" id="2233533"/>
    <lineage>
        <taxon>Bacteria</taxon>
        <taxon>Pseudomonadati</taxon>
        <taxon>Bacteroidota</taxon>
        <taxon>Flavobacteriia</taxon>
        <taxon>Flavobacteriales</taxon>
        <taxon>Flavobacteriaceae</taxon>
        <taxon>Flavobacterium</taxon>
    </lineage>
</organism>
<feature type="domain" description="Outer membrane lipoprotein BamD-like" evidence="4">
    <location>
        <begin position="36"/>
        <end position="223"/>
    </location>
</feature>
<proteinExistence type="predicted"/>
<comment type="caution">
    <text evidence="5">The sequence shown here is derived from an EMBL/GenBank/DDBJ whole genome shotgun (WGS) entry which is preliminary data.</text>
</comment>
<dbReference type="PROSITE" id="PS51257">
    <property type="entry name" value="PROKAR_LIPOPROTEIN"/>
    <property type="match status" value="1"/>
</dbReference>
<name>A0A365P190_9FLAO</name>
<evidence type="ECO:0000256" key="3">
    <source>
        <dbReference type="ARBA" id="ARBA00023237"/>
    </source>
</evidence>
<evidence type="ECO:0000313" key="6">
    <source>
        <dbReference type="Proteomes" id="UP000253319"/>
    </source>
</evidence>
<reference evidence="5 6" key="1">
    <citation type="submission" date="2018-06" db="EMBL/GenBank/DDBJ databases">
        <title>Flavobacterium tibetense sp. nov., isolated from a wetland YonghuCo on Tibetan Plateau.</title>
        <authorList>
            <person name="Xing P."/>
            <person name="Phurbu D."/>
            <person name="Lu H."/>
        </authorList>
    </citation>
    <scope>NUCLEOTIDE SEQUENCE [LARGE SCALE GENOMIC DNA]</scope>
    <source>
        <strain evidence="5 6">YH5</strain>
    </source>
</reference>
<accession>A0A365P190</accession>
<dbReference type="Pfam" id="PF13525">
    <property type="entry name" value="YfiO"/>
    <property type="match status" value="1"/>
</dbReference>
<dbReference type="InterPro" id="IPR011990">
    <property type="entry name" value="TPR-like_helical_dom_sf"/>
</dbReference>
<keyword evidence="3" id="KW-0998">Cell outer membrane</keyword>
<dbReference type="AlphaFoldDB" id="A0A365P190"/>
<dbReference type="NCBIfam" id="TIGR03302">
    <property type="entry name" value="OM_YfiO"/>
    <property type="match status" value="1"/>
</dbReference>